<dbReference type="GO" id="GO:0004081">
    <property type="term" value="F:bis(5'-nucleosyl)-tetraphosphatase (asymmetrical) activity"/>
    <property type="evidence" value="ECO:0007669"/>
    <property type="project" value="TreeGrafter"/>
</dbReference>
<dbReference type="PROSITE" id="PS51462">
    <property type="entry name" value="NUDIX"/>
    <property type="match status" value="1"/>
</dbReference>
<dbReference type="InterPro" id="IPR015797">
    <property type="entry name" value="NUDIX_hydrolase-like_dom_sf"/>
</dbReference>
<keyword evidence="3" id="KW-0547">Nucleotide-binding</keyword>
<name>A0A0K8S4I7_LYGHE</name>
<dbReference type="InterPro" id="IPR020084">
    <property type="entry name" value="NUDIX_hydrolase_CS"/>
</dbReference>
<dbReference type="AlphaFoldDB" id="A0A0K8S4I7"/>
<dbReference type="InterPro" id="IPR000086">
    <property type="entry name" value="NUDIX_hydrolase_dom"/>
</dbReference>
<protein>
    <recommendedName>
        <fullName evidence="2">Bis(5'-nucleosyl)-tetraphosphatase [asymmetrical]</fullName>
    </recommendedName>
    <alternativeName>
        <fullName evidence="5">Diadenosine 5',5'''-P1,P4-tetraphosphate asymmetrical hydrolase</fullName>
    </alternativeName>
</protein>
<evidence type="ECO:0000313" key="7">
    <source>
        <dbReference type="EMBL" id="JAG48059.1"/>
    </source>
</evidence>
<evidence type="ECO:0000256" key="1">
    <source>
        <dbReference type="ARBA" id="ARBA00005582"/>
    </source>
</evidence>
<evidence type="ECO:0000256" key="4">
    <source>
        <dbReference type="ARBA" id="ARBA00022801"/>
    </source>
</evidence>
<evidence type="ECO:0000256" key="3">
    <source>
        <dbReference type="ARBA" id="ARBA00022741"/>
    </source>
</evidence>
<sequence>VLGRLVVGVTRLVTRSNCWGSVKGLFTVAVFICDFNFHDDMMAEGSVVRAAGFIVYKMLNDKVHYLLLQSSKKPHHWTPPKGHLEEGETDLDAAYRETNEEAGLLKDQLRLIDSQIPLKYTANGKPKVVTYCIAELIDENAAVKISHEHQDYSWADYDKAFELVSYVDAQSLLNKCNDLIKEELQKNAK</sequence>
<evidence type="ECO:0000259" key="6">
    <source>
        <dbReference type="PROSITE" id="PS51462"/>
    </source>
</evidence>
<dbReference type="Gene3D" id="3.90.79.10">
    <property type="entry name" value="Nucleoside Triphosphate Pyrophosphohydrolase"/>
    <property type="match status" value="1"/>
</dbReference>
<accession>A0A0K8S4I7</accession>
<organism evidence="7">
    <name type="scientific">Lygus hesperus</name>
    <name type="common">Western plant bug</name>
    <dbReference type="NCBI Taxonomy" id="30085"/>
    <lineage>
        <taxon>Eukaryota</taxon>
        <taxon>Metazoa</taxon>
        <taxon>Ecdysozoa</taxon>
        <taxon>Arthropoda</taxon>
        <taxon>Hexapoda</taxon>
        <taxon>Insecta</taxon>
        <taxon>Pterygota</taxon>
        <taxon>Neoptera</taxon>
        <taxon>Paraneoptera</taxon>
        <taxon>Hemiptera</taxon>
        <taxon>Heteroptera</taxon>
        <taxon>Panheteroptera</taxon>
        <taxon>Cimicomorpha</taxon>
        <taxon>Miridae</taxon>
        <taxon>Mirini</taxon>
        <taxon>Lygus</taxon>
    </lineage>
</organism>
<comment type="similarity">
    <text evidence="1">Belongs to the Nudix hydrolase family.</text>
</comment>
<evidence type="ECO:0000256" key="5">
    <source>
        <dbReference type="ARBA" id="ARBA00032644"/>
    </source>
</evidence>
<dbReference type="PANTHER" id="PTHR21340:SF0">
    <property type="entry name" value="BIS(5'-NUCLEOSYL)-TETRAPHOSPHATASE [ASYMMETRICAL]"/>
    <property type="match status" value="1"/>
</dbReference>
<dbReference type="SUPFAM" id="SSF55811">
    <property type="entry name" value="Nudix"/>
    <property type="match status" value="1"/>
</dbReference>
<dbReference type="PANTHER" id="PTHR21340">
    <property type="entry name" value="DIADENOSINE 5,5-P1,P4-TETRAPHOSPHATE PYROPHOSPHOHYDROLASE MUTT"/>
    <property type="match status" value="1"/>
</dbReference>
<dbReference type="CDD" id="cd03428">
    <property type="entry name" value="NUDIX_Ap4A_Nudt2"/>
    <property type="match status" value="1"/>
</dbReference>
<dbReference type="GO" id="GO:0000166">
    <property type="term" value="F:nucleotide binding"/>
    <property type="evidence" value="ECO:0007669"/>
    <property type="project" value="UniProtKB-KW"/>
</dbReference>
<dbReference type="InterPro" id="IPR003565">
    <property type="entry name" value="Tetra_PHTase"/>
</dbReference>
<evidence type="ECO:0000256" key="2">
    <source>
        <dbReference type="ARBA" id="ARBA00018911"/>
    </source>
</evidence>
<feature type="domain" description="Nudix hydrolase" evidence="6">
    <location>
        <begin position="46"/>
        <end position="177"/>
    </location>
</feature>
<keyword evidence="4" id="KW-0378">Hydrolase</keyword>
<dbReference type="PROSITE" id="PS00893">
    <property type="entry name" value="NUDIX_BOX"/>
    <property type="match status" value="1"/>
</dbReference>
<dbReference type="Pfam" id="PF00293">
    <property type="entry name" value="NUDIX"/>
    <property type="match status" value="1"/>
</dbReference>
<feature type="non-terminal residue" evidence="7">
    <location>
        <position position="1"/>
    </location>
</feature>
<dbReference type="GO" id="GO:0006754">
    <property type="term" value="P:ATP biosynthetic process"/>
    <property type="evidence" value="ECO:0007669"/>
    <property type="project" value="TreeGrafter"/>
</dbReference>
<dbReference type="PRINTS" id="PR01405">
    <property type="entry name" value="TETRPHPHTASE"/>
</dbReference>
<dbReference type="GO" id="GO:0006167">
    <property type="term" value="P:AMP biosynthetic process"/>
    <property type="evidence" value="ECO:0007669"/>
    <property type="project" value="TreeGrafter"/>
</dbReference>
<reference evidence="7" key="1">
    <citation type="submission" date="2014-09" db="EMBL/GenBank/DDBJ databases">
        <authorList>
            <person name="Magalhaes I.L.F."/>
            <person name="Oliveira U."/>
            <person name="Santos F.R."/>
            <person name="Vidigal T.H.D.A."/>
            <person name="Brescovit A.D."/>
            <person name="Santos A.J."/>
        </authorList>
    </citation>
    <scope>NUCLEOTIDE SEQUENCE</scope>
</reference>
<proteinExistence type="inferred from homology"/>
<dbReference type="EMBL" id="GBRD01017768">
    <property type="protein sequence ID" value="JAG48059.1"/>
    <property type="molecule type" value="Transcribed_RNA"/>
</dbReference>
<dbReference type="InterPro" id="IPR051325">
    <property type="entry name" value="Nudix_hydrolase_domain"/>
</dbReference>